<dbReference type="Gene3D" id="1.10.287.1080">
    <property type="entry name" value="MazG-like"/>
    <property type="match status" value="1"/>
</dbReference>
<evidence type="ECO:0000313" key="2">
    <source>
        <dbReference type="Proteomes" id="UP000786662"/>
    </source>
</evidence>
<dbReference type="SUPFAM" id="SSF101386">
    <property type="entry name" value="all-alpha NTP pyrophosphatases"/>
    <property type="match status" value="1"/>
</dbReference>
<dbReference type="AlphaFoldDB" id="A0A9D6DNP0"/>
<dbReference type="Proteomes" id="UP000786662">
    <property type="component" value="Unassembled WGS sequence"/>
</dbReference>
<protein>
    <recommendedName>
        <fullName evidence="3">NTP pyrophosphohydrolase MazG putative catalytic core domain-containing protein</fullName>
    </recommendedName>
</protein>
<organism evidence="1 2">
    <name type="scientific">Candidatus Sungiibacteriota bacterium</name>
    <dbReference type="NCBI Taxonomy" id="2750080"/>
    <lineage>
        <taxon>Bacteria</taxon>
        <taxon>Candidatus Sungiibacteriota</taxon>
    </lineage>
</organism>
<name>A0A9D6DNP0_9BACT</name>
<proteinExistence type="predicted"/>
<comment type="caution">
    <text evidence="1">The sequence shown here is derived from an EMBL/GenBank/DDBJ whole genome shotgun (WGS) entry which is preliminary data.</text>
</comment>
<gene>
    <name evidence="1" type="ORF">HYT38_02690</name>
</gene>
<reference evidence="1" key="1">
    <citation type="submission" date="2020-07" db="EMBL/GenBank/DDBJ databases">
        <title>Huge and variable diversity of episymbiotic CPR bacteria and DPANN archaea in groundwater ecosystems.</title>
        <authorList>
            <person name="He C.Y."/>
            <person name="Keren R."/>
            <person name="Whittaker M."/>
            <person name="Farag I.F."/>
            <person name="Doudna J."/>
            <person name="Cate J.H.D."/>
            <person name="Banfield J.F."/>
        </authorList>
    </citation>
    <scope>NUCLEOTIDE SEQUENCE</scope>
    <source>
        <strain evidence="1">NC_groundwater_191_Ag_S-0.1um_45_8</strain>
    </source>
</reference>
<dbReference type="EMBL" id="JACOYY010000074">
    <property type="protein sequence ID" value="MBI2052555.1"/>
    <property type="molecule type" value="Genomic_DNA"/>
</dbReference>
<evidence type="ECO:0008006" key="3">
    <source>
        <dbReference type="Google" id="ProtNLM"/>
    </source>
</evidence>
<evidence type="ECO:0000313" key="1">
    <source>
        <dbReference type="EMBL" id="MBI2052555.1"/>
    </source>
</evidence>
<accession>A0A9D6DNP0</accession>
<sequence length="228" mass="26119">MYKFSYTHNISHLQGFVESVYGLPDNRLYSISDILSNQQRFTMRALKGIRKGNAEKLKYNLLIAFSWHIAVANRLHINLEEKIWQRFPMLCSYCGRRPCECKIIKPTTRPKITKKESLKPKSIKETQEMFEKIYPSKTRTLAEAGVHLAEEMGEVSEAIHVFLGEHKEKQFSDITDELADYASCIMGVANSAKIDLAAELASLFSNNCHVCHKAPCECKFSYVAKFRS</sequence>